<evidence type="ECO:0000313" key="2">
    <source>
        <dbReference type="Proteomes" id="UP001341840"/>
    </source>
</evidence>
<dbReference type="Proteomes" id="UP001341840">
    <property type="component" value="Unassembled WGS sequence"/>
</dbReference>
<sequence>YERSGVIRPSFHFRLPAKTVLWTGCYIGVWGEDGIEVSCNEGICKGSVESTQKGGTGHFGVVVIFTRREPCLGFILSSRQVWEDNRRMNSHLAEERPVVALATGSEFLSFKNSYEWLSRKTQSSFCLMVEWVEVNPVPKVLGIYNSGGPRSLQTRVNPALPGRTH</sequence>
<evidence type="ECO:0000313" key="1">
    <source>
        <dbReference type="EMBL" id="MED6175650.1"/>
    </source>
</evidence>
<name>A0ABU6VPW2_9FABA</name>
<comment type="caution">
    <text evidence="1">The sequence shown here is derived from an EMBL/GenBank/DDBJ whole genome shotgun (WGS) entry which is preliminary data.</text>
</comment>
<accession>A0ABU6VPW2</accession>
<protein>
    <submittedName>
        <fullName evidence="1">Uncharacterized protein</fullName>
    </submittedName>
</protein>
<proteinExistence type="predicted"/>
<organism evidence="1 2">
    <name type="scientific">Stylosanthes scabra</name>
    <dbReference type="NCBI Taxonomy" id="79078"/>
    <lineage>
        <taxon>Eukaryota</taxon>
        <taxon>Viridiplantae</taxon>
        <taxon>Streptophyta</taxon>
        <taxon>Embryophyta</taxon>
        <taxon>Tracheophyta</taxon>
        <taxon>Spermatophyta</taxon>
        <taxon>Magnoliopsida</taxon>
        <taxon>eudicotyledons</taxon>
        <taxon>Gunneridae</taxon>
        <taxon>Pentapetalae</taxon>
        <taxon>rosids</taxon>
        <taxon>fabids</taxon>
        <taxon>Fabales</taxon>
        <taxon>Fabaceae</taxon>
        <taxon>Papilionoideae</taxon>
        <taxon>50 kb inversion clade</taxon>
        <taxon>dalbergioids sensu lato</taxon>
        <taxon>Dalbergieae</taxon>
        <taxon>Pterocarpus clade</taxon>
        <taxon>Stylosanthes</taxon>
    </lineage>
</organism>
<feature type="non-terminal residue" evidence="1">
    <location>
        <position position="1"/>
    </location>
</feature>
<dbReference type="EMBL" id="JASCZI010152205">
    <property type="protein sequence ID" value="MED6175650.1"/>
    <property type="molecule type" value="Genomic_DNA"/>
</dbReference>
<reference evidence="1 2" key="1">
    <citation type="journal article" date="2023" name="Plants (Basel)">
        <title>Bridging the Gap: Combining Genomics and Transcriptomics Approaches to Understand Stylosanthes scabra, an Orphan Legume from the Brazilian Caatinga.</title>
        <authorList>
            <person name="Ferreira-Neto J.R.C."/>
            <person name="da Silva M.D."/>
            <person name="Binneck E."/>
            <person name="de Melo N.F."/>
            <person name="da Silva R.H."/>
            <person name="de Melo A.L.T.M."/>
            <person name="Pandolfi V."/>
            <person name="Bustamante F.O."/>
            <person name="Brasileiro-Vidal A.C."/>
            <person name="Benko-Iseppon A.M."/>
        </authorList>
    </citation>
    <scope>NUCLEOTIDE SEQUENCE [LARGE SCALE GENOMIC DNA]</scope>
    <source>
        <tissue evidence="1">Leaves</tissue>
    </source>
</reference>
<gene>
    <name evidence="1" type="ORF">PIB30_080413</name>
</gene>
<keyword evidence="2" id="KW-1185">Reference proteome</keyword>